<evidence type="ECO:0000256" key="1">
    <source>
        <dbReference type="SAM" id="MobiDB-lite"/>
    </source>
</evidence>
<evidence type="ECO:0000313" key="3">
    <source>
        <dbReference type="EMBL" id="ACY14596.1"/>
    </source>
</evidence>
<gene>
    <name evidence="3" type="ordered locus">Hoch_2051</name>
</gene>
<feature type="domain" description="Transglutaminase-like" evidence="2">
    <location>
        <begin position="170"/>
        <end position="246"/>
    </location>
</feature>
<feature type="region of interest" description="Disordered" evidence="1">
    <location>
        <begin position="554"/>
        <end position="575"/>
    </location>
</feature>
<dbReference type="InterPro" id="IPR018667">
    <property type="entry name" value="DUF2126"/>
</dbReference>
<dbReference type="Pfam" id="PF08379">
    <property type="entry name" value="Bact_transglu_N"/>
    <property type="match status" value="1"/>
</dbReference>
<proteinExistence type="predicted"/>
<dbReference type="SMART" id="SM00460">
    <property type="entry name" value="TGc"/>
    <property type="match status" value="1"/>
</dbReference>
<reference evidence="3 4" key="1">
    <citation type="journal article" date="2010" name="Stand. Genomic Sci.">
        <title>Complete genome sequence of Haliangium ochraceum type strain (SMP-2).</title>
        <authorList>
            <consortium name="US DOE Joint Genome Institute (JGI-PGF)"/>
            <person name="Ivanova N."/>
            <person name="Daum C."/>
            <person name="Lang E."/>
            <person name="Abt B."/>
            <person name="Kopitz M."/>
            <person name="Saunders E."/>
            <person name="Lapidus A."/>
            <person name="Lucas S."/>
            <person name="Glavina Del Rio T."/>
            <person name="Nolan M."/>
            <person name="Tice H."/>
            <person name="Copeland A."/>
            <person name="Cheng J.F."/>
            <person name="Chen F."/>
            <person name="Bruce D."/>
            <person name="Goodwin L."/>
            <person name="Pitluck S."/>
            <person name="Mavromatis K."/>
            <person name="Pati A."/>
            <person name="Mikhailova N."/>
            <person name="Chen A."/>
            <person name="Palaniappan K."/>
            <person name="Land M."/>
            <person name="Hauser L."/>
            <person name="Chang Y.J."/>
            <person name="Jeffries C.D."/>
            <person name="Detter J.C."/>
            <person name="Brettin T."/>
            <person name="Rohde M."/>
            <person name="Goker M."/>
            <person name="Bristow J."/>
            <person name="Markowitz V."/>
            <person name="Eisen J.A."/>
            <person name="Hugenholtz P."/>
            <person name="Kyrpides N.C."/>
            <person name="Klenk H.P."/>
        </authorList>
    </citation>
    <scope>NUCLEOTIDE SEQUENCE [LARGE SCALE GENOMIC DNA]</scope>
    <source>
        <strain evidence="4">DSM 14365 / CIP 107738 / JCM 11303 / AJ 13395 / SMP-2</strain>
    </source>
</reference>
<dbReference type="Pfam" id="PF01841">
    <property type="entry name" value="Transglut_core"/>
    <property type="match status" value="1"/>
</dbReference>
<dbReference type="EMBL" id="CP001804">
    <property type="protein sequence ID" value="ACY14596.1"/>
    <property type="molecule type" value="Genomic_DNA"/>
</dbReference>
<dbReference type="eggNOG" id="COG1305">
    <property type="taxonomic scope" value="Bacteria"/>
</dbReference>
<dbReference type="Gene3D" id="3.10.620.30">
    <property type="match status" value="1"/>
</dbReference>
<dbReference type="KEGG" id="hoh:Hoch_2051"/>
<protein>
    <recommendedName>
        <fullName evidence="2">Transglutaminase-like domain-containing protein</fullName>
    </recommendedName>
</protein>
<keyword evidence="4" id="KW-1185">Reference proteome</keyword>
<dbReference type="PANTHER" id="PTHR33490">
    <property type="entry name" value="BLR5614 PROTEIN-RELATED"/>
    <property type="match status" value="1"/>
</dbReference>
<accession>D0LFZ4</accession>
<dbReference type="Proteomes" id="UP000001880">
    <property type="component" value="Chromosome"/>
</dbReference>
<dbReference type="RefSeq" id="WP_012827204.1">
    <property type="nucleotide sequence ID" value="NC_013440.1"/>
</dbReference>
<dbReference type="HOGENOM" id="CLU_008973_4_0_7"/>
<dbReference type="Pfam" id="PF09899">
    <property type="entry name" value="DUF2126"/>
    <property type="match status" value="1"/>
</dbReference>
<dbReference type="InterPro" id="IPR013589">
    <property type="entry name" value="Bac_transglu_N"/>
</dbReference>
<dbReference type="SUPFAM" id="SSF54001">
    <property type="entry name" value="Cysteine proteinases"/>
    <property type="match status" value="1"/>
</dbReference>
<dbReference type="AlphaFoldDB" id="D0LFZ4"/>
<evidence type="ECO:0000313" key="4">
    <source>
        <dbReference type="Proteomes" id="UP000001880"/>
    </source>
</evidence>
<evidence type="ECO:0000259" key="2">
    <source>
        <dbReference type="SMART" id="SM00460"/>
    </source>
</evidence>
<organism evidence="3 4">
    <name type="scientific">Haliangium ochraceum (strain DSM 14365 / JCM 11303 / SMP-2)</name>
    <dbReference type="NCBI Taxonomy" id="502025"/>
    <lineage>
        <taxon>Bacteria</taxon>
        <taxon>Pseudomonadati</taxon>
        <taxon>Myxococcota</taxon>
        <taxon>Polyangia</taxon>
        <taxon>Haliangiales</taxon>
        <taxon>Kofleriaceae</taxon>
        <taxon>Haliangium</taxon>
    </lineage>
</organism>
<dbReference type="STRING" id="502025.Hoch_2051"/>
<dbReference type="OrthoDB" id="9804872at2"/>
<dbReference type="InterPro" id="IPR038765">
    <property type="entry name" value="Papain-like_cys_pep_sf"/>
</dbReference>
<dbReference type="PANTHER" id="PTHR33490:SF1">
    <property type="entry name" value="SLL1233 PROTEIN"/>
    <property type="match status" value="1"/>
</dbReference>
<name>D0LFZ4_HALO1</name>
<dbReference type="InterPro" id="IPR002931">
    <property type="entry name" value="Transglutaminase-like"/>
</dbReference>
<sequence length="1078" mass="118562">MRIFVQHRTRYVFEQPASLGPHIVRLHPAAHTRAQVLSYNLDVDVDCQMRWQRDPWGNRVARLTFAEGCTTRTLTLTVDAAFDIHPVNPFDFFVDDRSAALPMHYPDGLDEELAPFLKPPEASPELSAFIEAQPATGGVVDYMVELNRRVAERVSYVIRDEAGIQTSEETLTIGRGSCRDSARLLVDVLRARGIAARFVSGYLVQLKDEGFIPDLPRGVDRDVVDLHAWAEAYVPGAGWIGLDGTSGLMCGEGHIPLASTVMPALAAPVSGTASQPASSLEFEMHLGRIGHEPRPRVPYTEDTWQEMCRAGDAIDAAITGSGLALTCGGEPTFTSHEHAGEPEWQTEALGASKWGQGLRLANSLAERLGTGTLTMQRMGKHYPGESLPRWVLNLLWRADGQPVWRDAALLAREPDPQAPADLALAERFLRDLAERLGVVAPQLEPGYEDPWYAIETEQRLPDDVDPLAADLDDSETRRRLSRMLGHGLGQPVGYVLPLGRRAGGWASDRWSFRREHMFLVPGDSPMGLRLPLDSLGGSAAAQFPRDVTAIRLDEPLHFPPGTPSGAGPEPASDGDSDELLYTALCVEPRDGHLCVFLPPLETADDFLALVAAVEDAAAALARPVLIEGYPPPSDPRLRTCVVAPDPGVLEVNMPVCASFAEYQSIMAMVNDAAHHAGLSTEKYQMDGREVGSGGGNHLTLGGPSTVESPFLRRPALLGGLLRYLNNHPSLSYLFTGLFVGPTSQAPRIDEARLDSLYELELALAQMPEGETDQPWLTDRLLRHLLVDVSGNGHRTEVSIDKLYHPLALGGRQGIVEFRAFEMPPHTRLAAAQMLLVRALVARLANAPYREKLVRWGSRLHDRFMLPHFLWHDFEEVAADLAGHGLPFEASWFRPFLDHRCPVFGRLQLGDVELELRTALEPWPTLGEQPSGAVVARYVDSSLERLQVSARGVVEDRHAIAVNGVVLPMWPTGNAGEQVAGVRFRAWQPPECLQPTIGVHHPLRFDVVDTWAQRSLGGCTYHVWHPGGRAFEQPPLTAFEAAARRAQRFTTDAHAAWPVSLRHLPPHPEQPLTLDLRRS</sequence>
<dbReference type="eggNOG" id="COG4196">
    <property type="taxonomic scope" value="Bacteria"/>
</dbReference>